<evidence type="ECO:0000259" key="7">
    <source>
        <dbReference type="Pfam" id="PF08543"/>
    </source>
</evidence>
<dbReference type="OrthoDB" id="9810880at2"/>
<evidence type="ECO:0000313" key="9">
    <source>
        <dbReference type="Proteomes" id="UP000309788"/>
    </source>
</evidence>
<dbReference type="InterPro" id="IPR013749">
    <property type="entry name" value="PM/HMP-P_kinase-1"/>
</dbReference>
<evidence type="ECO:0000256" key="2">
    <source>
        <dbReference type="ARBA" id="ARBA00012135"/>
    </source>
</evidence>
<keyword evidence="5 8" id="KW-0418">Kinase</keyword>
<dbReference type="FunFam" id="3.40.1190.20:FF:000003">
    <property type="entry name" value="Phosphomethylpyrimidine kinase ThiD"/>
    <property type="match status" value="1"/>
</dbReference>
<protein>
    <recommendedName>
        <fullName evidence="2">hydroxymethylpyrimidine kinase</fullName>
        <ecNumber evidence="2">2.7.1.49</ecNumber>
    </recommendedName>
</protein>
<comment type="pathway">
    <text evidence="1">Cofactor biosynthesis; thiamine diphosphate biosynthesis.</text>
</comment>
<organism evidence="8 9">
    <name type="scientific">Dyadobacter sediminis</name>
    <dbReference type="NCBI Taxonomy" id="1493691"/>
    <lineage>
        <taxon>Bacteria</taxon>
        <taxon>Pseudomonadati</taxon>
        <taxon>Bacteroidota</taxon>
        <taxon>Cytophagia</taxon>
        <taxon>Cytophagales</taxon>
        <taxon>Spirosomataceae</taxon>
        <taxon>Dyadobacter</taxon>
    </lineage>
</organism>
<evidence type="ECO:0000256" key="4">
    <source>
        <dbReference type="ARBA" id="ARBA00022741"/>
    </source>
</evidence>
<dbReference type="InterPro" id="IPR004399">
    <property type="entry name" value="HMP/HMP-P_kinase_dom"/>
</dbReference>
<keyword evidence="4" id="KW-0547">Nucleotide-binding</keyword>
<dbReference type="GO" id="GO:0009228">
    <property type="term" value="P:thiamine biosynthetic process"/>
    <property type="evidence" value="ECO:0007669"/>
    <property type="project" value="InterPro"/>
</dbReference>
<dbReference type="NCBIfam" id="TIGR00097">
    <property type="entry name" value="HMP-P_kinase"/>
    <property type="match status" value="1"/>
</dbReference>
<evidence type="ECO:0000256" key="1">
    <source>
        <dbReference type="ARBA" id="ARBA00004948"/>
    </source>
</evidence>
<gene>
    <name evidence="8" type="primary">thiD</name>
    <name evidence="8" type="ORF">FEM55_12925</name>
</gene>
<dbReference type="SUPFAM" id="SSF53613">
    <property type="entry name" value="Ribokinase-like"/>
    <property type="match status" value="1"/>
</dbReference>
<dbReference type="CDD" id="cd01169">
    <property type="entry name" value="HMPP_kinase"/>
    <property type="match status" value="1"/>
</dbReference>
<proteinExistence type="predicted"/>
<dbReference type="GO" id="GO:0008972">
    <property type="term" value="F:phosphomethylpyrimidine kinase activity"/>
    <property type="evidence" value="ECO:0007669"/>
    <property type="project" value="InterPro"/>
</dbReference>
<dbReference type="EC" id="2.7.1.49" evidence="2"/>
<dbReference type="Gene3D" id="3.40.1190.20">
    <property type="match status" value="1"/>
</dbReference>
<dbReference type="Pfam" id="PF08543">
    <property type="entry name" value="Phos_pyr_kin"/>
    <property type="match status" value="1"/>
</dbReference>
<name>A0A5R9KA87_9BACT</name>
<feature type="domain" description="Pyridoxamine kinase/Phosphomethylpyrimidine kinase" evidence="7">
    <location>
        <begin position="14"/>
        <end position="257"/>
    </location>
</feature>
<dbReference type="Proteomes" id="UP000309788">
    <property type="component" value="Unassembled WGS sequence"/>
</dbReference>
<dbReference type="GO" id="GO:0005829">
    <property type="term" value="C:cytosol"/>
    <property type="evidence" value="ECO:0007669"/>
    <property type="project" value="TreeGrafter"/>
</dbReference>
<keyword evidence="3 8" id="KW-0808">Transferase</keyword>
<dbReference type="InterPro" id="IPR029056">
    <property type="entry name" value="Ribokinase-like"/>
</dbReference>
<evidence type="ECO:0000313" key="8">
    <source>
        <dbReference type="EMBL" id="TLU91685.1"/>
    </source>
</evidence>
<keyword evidence="9" id="KW-1185">Reference proteome</keyword>
<evidence type="ECO:0000256" key="3">
    <source>
        <dbReference type="ARBA" id="ARBA00022679"/>
    </source>
</evidence>
<reference evidence="8 9" key="1">
    <citation type="submission" date="2019-05" db="EMBL/GenBank/DDBJ databases">
        <authorList>
            <person name="Qu J.-H."/>
        </authorList>
    </citation>
    <scope>NUCLEOTIDE SEQUENCE [LARGE SCALE GENOMIC DNA]</scope>
    <source>
        <strain evidence="8 9">Z12</strain>
    </source>
</reference>
<dbReference type="AlphaFoldDB" id="A0A5R9KA87"/>
<dbReference type="GO" id="GO:0008902">
    <property type="term" value="F:hydroxymethylpyrimidine kinase activity"/>
    <property type="evidence" value="ECO:0007669"/>
    <property type="project" value="UniProtKB-EC"/>
</dbReference>
<keyword evidence="6" id="KW-0067">ATP-binding</keyword>
<evidence type="ECO:0000256" key="5">
    <source>
        <dbReference type="ARBA" id="ARBA00022777"/>
    </source>
</evidence>
<dbReference type="GO" id="GO:0005524">
    <property type="term" value="F:ATP binding"/>
    <property type="evidence" value="ECO:0007669"/>
    <property type="project" value="UniProtKB-KW"/>
</dbReference>
<dbReference type="PANTHER" id="PTHR20858:SF17">
    <property type="entry name" value="HYDROXYMETHYLPYRIMIDINE_PHOSPHOMETHYLPYRIMIDINE KINASE THI20-RELATED"/>
    <property type="match status" value="1"/>
</dbReference>
<dbReference type="EMBL" id="VCEI01000025">
    <property type="protein sequence ID" value="TLU91685.1"/>
    <property type="molecule type" value="Genomic_DNA"/>
</dbReference>
<evidence type="ECO:0000256" key="6">
    <source>
        <dbReference type="ARBA" id="ARBA00022840"/>
    </source>
</evidence>
<dbReference type="PANTHER" id="PTHR20858">
    <property type="entry name" value="PHOSPHOMETHYLPYRIMIDINE KINASE"/>
    <property type="match status" value="1"/>
</dbReference>
<sequence length="273" mass="28967">MKRYPTVLTIAGSDSSGGAGIQADLKTIAALGAYGASAITALTAQNTQGVKAIHPVPADFLKEQLDAIFEDLIVDAVKIGMINTVEAAVAIAEILDRYKPEFVVFDPVMVSTSGSKLIENETIAVLWKELFPRVDLITPNLDEGQILISGKIDSVELLKEAAEEMVRKGCKAVLLKGGHLVAPTLSDVFARQNEETLILESGYIASSNLHGTGCTLSSAIATYMALGNSLPEAIIFAKKYISEAIEAGKDVKTGHGPGPLNHSFSPINMQFVL</sequence>
<dbReference type="RefSeq" id="WP_138281794.1">
    <property type="nucleotide sequence ID" value="NZ_BMGE01000003.1"/>
</dbReference>
<accession>A0A5R9KA87</accession>
<comment type="caution">
    <text evidence="8">The sequence shown here is derived from an EMBL/GenBank/DDBJ whole genome shotgun (WGS) entry which is preliminary data.</text>
</comment>